<proteinExistence type="inferred from homology"/>
<dbReference type="SUPFAM" id="SSF53448">
    <property type="entry name" value="Nucleotide-diphospho-sugar transferases"/>
    <property type="match status" value="1"/>
</dbReference>
<dbReference type="PANTHER" id="PTHR43179:SF12">
    <property type="entry name" value="GALACTOFURANOSYLTRANSFERASE GLFT2"/>
    <property type="match status" value="1"/>
</dbReference>
<evidence type="ECO:0000313" key="6">
    <source>
        <dbReference type="Proteomes" id="UP000249688"/>
    </source>
</evidence>
<comment type="caution">
    <text evidence="5">The sequence shown here is derived from an EMBL/GenBank/DDBJ whole genome shotgun (WGS) entry which is preliminary data.</text>
</comment>
<evidence type="ECO:0000256" key="3">
    <source>
        <dbReference type="ARBA" id="ARBA00022679"/>
    </source>
</evidence>
<gene>
    <name evidence="5" type="ORF">C8P66_10590</name>
</gene>
<dbReference type="InterPro" id="IPR001173">
    <property type="entry name" value="Glyco_trans_2-like"/>
</dbReference>
<keyword evidence="2" id="KW-0328">Glycosyltransferase</keyword>
<dbReference type="EMBL" id="QKYU01000005">
    <property type="protein sequence ID" value="PZW48341.1"/>
    <property type="molecule type" value="Genomic_DNA"/>
</dbReference>
<keyword evidence="6" id="KW-1185">Reference proteome</keyword>
<organism evidence="5 6">
    <name type="scientific">Humitalea rosea</name>
    <dbReference type="NCBI Taxonomy" id="990373"/>
    <lineage>
        <taxon>Bacteria</taxon>
        <taxon>Pseudomonadati</taxon>
        <taxon>Pseudomonadota</taxon>
        <taxon>Alphaproteobacteria</taxon>
        <taxon>Acetobacterales</taxon>
        <taxon>Roseomonadaceae</taxon>
        <taxon>Humitalea</taxon>
    </lineage>
</organism>
<name>A0A2W7IQU7_9PROT</name>
<dbReference type="InterPro" id="IPR029044">
    <property type="entry name" value="Nucleotide-diphossugar_trans"/>
</dbReference>
<dbReference type="RefSeq" id="WP_111397218.1">
    <property type="nucleotide sequence ID" value="NZ_QKYU01000005.1"/>
</dbReference>
<dbReference type="PANTHER" id="PTHR43179">
    <property type="entry name" value="RHAMNOSYLTRANSFERASE WBBL"/>
    <property type="match status" value="1"/>
</dbReference>
<feature type="domain" description="Glycosyltransferase 2-like" evidence="4">
    <location>
        <begin position="4"/>
        <end position="130"/>
    </location>
</feature>
<evidence type="ECO:0000313" key="5">
    <source>
        <dbReference type="EMBL" id="PZW48341.1"/>
    </source>
</evidence>
<evidence type="ECO:0000259" key="4">
    <source>
        <dbReference type="Pfam" id="PF00535"/>
    </source>
</evidence>
<comment type="similarity">
    <text evidence="1">Belongs to the glycosyltransferase 2 family.</text>
</comment>
<accession>A0A2W7IQU7</accession>
<protein>
    <submittedName>
        <fullName evidence="5">Glycosyl transferase family 2</fullName>
    </submittedName>
</protein>
<reference evidence="5 6" key="1">
    <citation type="submission" date="2018-06" db="EMBL/GenBank/DDBJ databases">
        <title>Genomic Encyclopedia of Archaeal and Bacterial Type Strains, Phase II (KMG-II): from individual species to whole genera.</title>
        <authorList>
            <person name="Goeker M."/>
        </authorList>
    </citation>
    <scope>NUCLEOTIDE SEQUENCE [LARGE SCALE GENOMIC DNA]</scope>
    <source>
        <strain evidence="5 6">DSM 24525</strain>
    </source>
</reference>
<dbReference type="Pfam" id="PF00535">
    <property type="entry name" value="Glycos_transf_2"/>
    <property type="match status" value="1"/>
</dbReference>
<dbReference type="OrthoDB" id="9771846at2"/>
<sequence>MSLSLIVATRGRTEELSALFDTLRAQGRSDLEVIVVDQNGDDRLGPIMARHTARLMLRWLRSDVANACHARNLGLRHARGDVVGFPDDDCLYLPYVLDRVAAGFAAAPDLAILSGPAASPEGGLGSGRWRAEGGAIDLGTVWTSVIEFNLFLRREVAMALGGFDERMGPGTPFGSCEGNDLVARAIEAGHRAAYDPSLRIEHPDKRLTPVAVQRAGLYGAGFGLALRRHAGLRTWANFVIRPAGGMVLSALHGRGLEREYYAATLCGRLRGLMARPDRAPLPPLEPA</sequence>
<evidence type="ECO:0000256" key="2">
    <source>
        <dbReference type="ARBA" id="ARBA00022676"/>
    </source>
</evidence>
<keyword evidence="3 5" id="KW-0808">Transferase</keyword>
<dbReference type="GO" id="GO:0016757">
    <property type="term" value="F:glycosyltransferase activity"/>
    <property type="evidence" value="ECO:0007669"/>
    <property type="project" value="UniProtKB-KW"/>
</dbReference>
<dbReference type="Proteomes" id="UP000249688">
    <property type="component" value="Unassembled WGS sequence"/>
</dbReference>
<dbReference type="AlphaFoldDB" id="A0A2W7IQU7"/>
<evidence type="ECO:0000256" key="1">
    <source>
        <dbReference type="ARBA" id="ARBA00006739"/>
    </source>
</evidence>
<dbReference type="CDD" id="cd00761">
    <property type="entry name" value="Glyco_tranf_GTA_type"/>
    <property type="match status" value="1"/>
</dbReference>
<dbReference type="Gene3D" id="3.90.550.10">
    <property type="entry name" value="Spore Coat Polysaccharide Biosynthesis Protein SpsA, Chain A"/>
    <property type="match status" value="1"/>
</dbReference>